<comment type="caution">
    <text evidence="2">The sequence shown here is derived from an EMBL/GenBank/DDBJ whole genome shotgun (WGS) entry which is preliminary data.</text>
</comment>
<dbReference type="Gene3D" id="3.50.30.40">
    <property type="entry name" value="Ribonuclease E inhibitor RraA/RraA-like"/>
    <property type="match status" value="1"/>
</dbReference>
<keyword evidence="1" id="KW-0479">Metal-binding</keyword>
<gene>
    <name evidence="2" type="ORF">BMF94_0291</name>
</gene>
<dbReference type="STRING" id="741276.A0A2S5BIV8"/>
<dbReference type="CDD" id="cd16841">
    <property type="entry name" value="RraA_family"/>
    <property type="match status" value="1"/>
</dbReference>
<accession>A0A2S5BIV8</accession>
<evidence type="ECO:0000313" key="3">
    <source>
        <dbReference type="Proteomes" id="UP000237144"/>
    </source>
</evidence>
<dbReference type="InterPro" id="IPR005493">
    <property type="entry name" value="RraA/RraA-like"/>
</dbReference>
<sequence>MPSRAYPTQLEELASFSSCELADALVKLGHPTGGYLADLEQFSGPSGETLVGEAYTVEMVDARNAEAPKLDQHFVDTAEPGSIVIVTTPPHVKNASLGGLLATALQRKGVRGFVTSGRCRDLTELRELDFPVFARGHSILGQSPFTRPSRVQVSLNFAPVRSSPSSDLDFPSTSVHPYDVVLADQDGVVVIRPAQVVEVLELARRGKEVDELCRIDLLAGVGVKETFKKHRGA</sequence>
<feature type="binding site" evidence="1">
    <location>
        <begin position="98"/>
        <end position="101"/>
    </location>
    <ligand>
        <name>substrate</name>
    </ligand>
</feature>
<dbReference type="Pfam" id="PF03737">
    <property type="entry name" value="RraA-like"/>
    <property type="match status" value="1"/>
</dbReference>
<dbReference type="EMBL" id="PJQD01000002">
    <property type="protein sequence ID" value="POY76699.1"/>
    <property type="molecule type" value="Genomic_DNA"/>
</dbReference>
<proteinExistence type="predicted"/>
<dbReference type="GO" id="GO:0047443">
    <property type="term" value="F:4-hydroxy-4-methyl-2-oxoglutarate aldolase activity"/>
    <property type="evidence" value="ECO:0007669"/>
    <property type="project" value="TreeGrafter"/>
</dbReference>
<dbReference type="GO" id="GO:0008948">
    <property type="term" value="F:oxaloacetate decarboxylase activity"/>
    <property type="evidence" value="ECO:0007669"/>
    <property type="project" value="TreeGrafter"/>
</dbReference>
<dbReference type="SUPFAM" id="SSF89562">
    <property type="entry name" value="RraA-like"/>
    <property type="match status" value="1"/>
</dbReference>
<keyword evidence="1" id="KW-0460">Magnesium</keyword>
<organism evidence="2 3">
    <name type="scientific">Rhodotorula taiwanensis</name>
    <dbReference type="NCBI Taxonomy" id="741276"/>
    <lineage>
        <taxon>Eukaryota</taxon>
        <taxon>Fungi</taxon>
        <taxon>Dikarya</taxon>
        <taxon>Basidiomycota</taxon>
        <taxon>Pucciniomycotina</taxon>
        <taxon>Microbotryomycetes</taxon>
        <taxon>Sporidiobolales</taxon>
        <taxon>Sporidiobolaceae</taxon>
        <taxon>Rhodotorula</taxon>
    </lineage>
</organism>
<dbReference type="PANTHER" id="PTHR33254">
    <property type="entry name" value="4-HYDROXY-4-METHYL-2-OXOGLUTARATE ALDOLASE 3-RELATED"/>
    <property type="match status" value="1"/>
</dbReference>
<feature type="binding site" evidence="1">
    <location>
        <position position="121"/>
    </location>
    <ligand>
        <name>Mg(2+)</name>
        <dbReference type="ChEBI" id="CHEBI:18420"/>
    </ligand>
</feature>
<reference evidence="2 3" key="1">
    <citation type="journal article" date="2018" name="Front. Microbiol.">
        <title>Prospects for Fungal Bioremediation of Acidic Radioactive Waste Sites: Characterization and Genome Sequence of Rhodotorula taiwanensis MD1149.</title>
        <authorList>
            <person name="Tkavc R."/>
            <person name="Matrosova V.Y."/>
            <person name="Grichenko O.E."/>
            <person name="Gostincar C."/>
            <person name="Volpe R.P."/>
            <person name="Klimenkova P."/>
            <person name="Gaidamakova E.K."/>
            <person name="Zhou C.E."/>
            <person name="Stewart B.J."/>
            <person name="Lyman M.G."/>
            <person name="Malfatti S.A."/>
            <person name="Rubinfeld B."/>
            <person name="Courtot M."/>
            <person name="Singh J."/>
            <person name="Dalgard C.L."/>
            <person name="Hamilton T."/>
            <person name="Frey K.G."/>
            <person name="Gunde-Cimerman N."/>
            <person name="Dugan L."/>
            <person name="Daly M.J."/>
        </authorList>
    </citation>
    <scope>NUCLEOTIDE SEQUENCE [LARGE SCALE GENOMIC DNA]</scope>
    <source>
        <strain evidence="2 3">MD1149</strain>
    </source>
</reference>
<comment type="cofactor">
    <cofactor evidence="1">
        <name>Mg(2+)</name>
        <dbReference type="ChEBI" id="CHEBI:18420"/>
    </cofactor>
</comment>
<evidence type="ECO:0000313" key="2">
    <source>
        <dbReference type="EMBL" id="POY76699.1"/>
    </source>
</evidence>
<feature type="binding site" evidence="1">
    <location>
        <position position="120"/>
    </location>
    <ligand>
        <name>substrate</name>
    </ligand>
</feature>
<dbReference type="AlphaFoldDB" id="A0A2S5BIV8"/>
<dbReference type="InterPro" id="IPR036704">
    <property type="entry name" value="RraA/RraA-like_sf"/>
</dbReference>
<protein>
    <recommendedName>
        <fullName evidence="4">4-hydroxy-4-methyl-2-oxoglutarate aldolase</fullName>
    </recommendedName>
</protein>
<evidence type="ECO:0008006" key="4">
    <source>
        <dbReference type="Google" id="ProtNLM"/>
    </source>
</evidence>
<dbReference type="GO" id="GO:0046872">
    <property type="term" value="F:metal ion binding"/>
    <property type="evidence" value="ECO:0007669"/>
    <property type="project" value="UniProtKB-KW"/>
</dbReference>
<dbReference type="OrthoDB" id="1476984at2759"/>
<dbReference type="PANTHER" id="PTHR33254:SF4">
    <property type="entry name" value="4-HYDROXY-4-METHYL-2-OXOGLUTARATE ALDOLASE 3-RELATED"/>
    <property type="match status" value="1"/>
</dbReference>
<dbReference type="Proteomes" id="UP000237144">
    <property type="component" value="Unassembled WGS sequence"/>
</dbReference>
<keyword evidence="3" id="KW-1185">Reference proteome</keyword>
<name>A0A2S5BIV8_9BASI</name>
<evidence type="ECO:0000256" key="1">
    <source>
        <dbReference type="PIRSR" id="PIRSR605493-1"/>
    </source>
</evidence>